<feature type="non-terminal residue" evidence="4">
    <location>
        <position position="1"/>
    </location>
</feature>
<sequence length="100" mass="11097">FIADLVISPDDRFLFLCNWWHGDIRQYELLRGCKPRLVGQVRGQGHQEGSVMLQLDVDTDKGGLAVNKNFLVDFGKEPHGPCLAHAVRFPGGDAKSPPRA</sequence>
<dbReference type="GO" id="GO:0015031">
    <property type="term" value="P:protein transport"/>
    <property type="evidence" value="ECO:0007669"/>
    <property type="project" value="UniProtKB-UniRule"/>
</dbReference>
<dbReference type="GO" id="GO:0005634">
    <property type="term" value="C:nucleus"/>
    <property type="evidence" value="ECO:0007669"/>
    <property type="project" value="UniProtKB-SubCell"/>
</dbReference>
<dbReference type="GO" id="GO:0008430">
    <property type="term" value="F:selenium binding"/>
    <property type="evidence" value="ECO:0007669"/>
    <property type="project" value="UniProtKB-UniRule"/>
</dbReference>
<dbReference type="Proteomes" id="UP000796761">
    <property type="component" value="Unassembled WGS sequence"/>
</dbReference>
<dbReference type="Pfam" id="PF05694">
    <property type="entry name" value="SBP56"/>
    <property type="match status" value="2"/>
</dbReference>
<dbReference type="OrthoDB" id="10252446at2759"/>
<accession>A0A8K1FTY7</accession>
<dbReference type="GO" id="GO:0005829">
    <property type="term" value="C:cytosol"/>
    <property type="evidence" value="ECO:0007669"/>
    <property type="project" value="UniProtKB-SubCell"/>
</dbReference>
<keyword evidence="3" id="KW-0472">Membrane</keyword>
<dbReference type="PANTHER" id="PTHR23300:SF0">
    <property type="entry name" value="METHANETHIOL OXIDASE"/>
    <property type="match status" value="1"/>
</dbReference>
<keyword evidence="3" id="KW-0007">Acetylation</keyword>
<comment type="caution">
    <text evidence="4">The sequence shown here is derived from an EMBL/GenBank/DDBJ whole genome shotgun (WGS) entry which is preliminary data.</text>
</comment>
<reference evidence="4" key="1">
    <citation type="submission" date="2019-04" db="EMBL/GenBank/DDBJ databases">
        <title>Genome assembly of Zosterops borbonicus 15179.</title>
        <authorList>
            <person name="Leroy T."/>
            <person name="Anselmetti Y."/>
            <person name="Tilak M.-K."/>
            <person name="Nabholz B."/>
        </authorList>
    </citation>
    <scope>NUCLEOTIDE SEQUENCE</scope>
    <source>
        <strain evidence="4">HGM_15179</strain>
        <tissue evidence="4">Muscle</tissue>
    </source>
</reference>
<evidence type="ECO:0000256" key="2">
    <source>
        <dbReference type="ARBA" id="ARBA00023266"/>
    </source>
</evidence>
<dbReference type="EC" id="1.8.3.4" evidence="3"/>
<keyword evidence="3" id="KW-0653">Protein transport</keyword>
<comment type="similarity">
    <text evidence="1 3">Belongs to the selenium-binding protein family.</text>
</comment>
<dbReference type="GO" id="GO:0016020">
    <property type="term" value="C:membrane"/>
    <property type="evidence" value="ECO:0007669"/>
    <property type="project" value="UniProtKB-SubCell"/>
</dbReference>
<proteinExistence type="inferred from homology"/>
<keyword evidence="5" id="KW-1185">Reference proteome</keyword>
<comment type="pathway">
    <text evidence="3">Organosulfur degradation.</text>
</comment>
<evidence type="ECO:0000256" key="1">
    <source>
        <dbReference type="ARBA" id="ARBA00005606"/>
    </source>
</evidence>
<dbReference type="EMBL" id="SWJQ01003855">
    <property type="protein sequence ID" value="TRZ05589.1"/>
    <property type="molecule type" value="Genomic_DNA"/>
</dbReference>
<evidence type="ECO:0000256" key="3">
    <source>
        <dbReference type="RuleBase" id="RU369071"/>
    </source>
</evidence>
<keyword evidence="3" id="KW-0963">Cytoplasm</keyword>
<evidence type="ECO:0000313" key="4">
    <source>
        <dbReference type="EMBL" id="TRZ05589.1"/>
    </source>
</evidence>
<dbReference type="AlphaFoldDB" id="A0A8K1FTY7"/>
<protein>
    <recommendedName>
        <fullName evidence="3">Methanethiol oxidase</fullName>
        <shortName evidence="3">MTO</shortName>
        <ecNumber evidence="3">1.8.3.4</ecNumber>
    </recommendedName>
    <alternativeName>
        <fullName evidence="3">Selenium-binding protein 1</fullName>
    </alternativeName>
</protein>
<dbReference type="GO" id="GO:0018549">
    <property type="term" value="F:methanethiol oxidase activity"/>
    <property type="evidence" value="ECO:0007669"/>
    <property type="project" value="UniProtKB-UniRule"/>
</dbReference>
<keyword evidence="3" id="KW-0539">Nucleus</keyword>
<name>A0A8K1FTY7_9PASS</name>
<keyword evidence="3" id="KW-0813">Transport</keyword>
<dbReference type="InterPro" id="IPR008826">
    <property type="entry name" value="Se-bd"/>
</dbReference>
<evidence type="ECO:0000313" key="5">
    <source>
        <dbReference type="Proteomes" id="UP000796761"/>
    </source>
</evidence>
<keyword evidence="3" id="KW-0560">Oxidoreductase</keyword>
<comment type="subcellular location">
    <subcellularLocation>
        <location evidence="3">Nucleus</location>
    </subcellularLocation>
    <subcellularLocation>
        <location evidence="3">Cytoplasm</location>
        <location evidence="3">Cytosol</location>
    </subcellularLocation>
    <subcellularLocation>
        <location evidence="3">Membrane</location>
        <topology evidence="3">Peripheral membrane protein</topology>
    </subcellularLocation>
    <text evidence="3">May associate with Golgi membrane. May associate with the membrane of autophagosomes.</text>
</comment>
<dbReference type="PANTHER" id="PTHR23300">
    <property type="entry name" value="METHANETHIOL OXIDASE"/>
    <property type="match status" value="1"/>
</dbReference>
<organism evidence="4 5">
    <name type="scientific">Zosterops borbonicus</name>
    <dbReference type="NCBI Taxonomy" id="364589"/>
    <lineage>
        <taxon>Eukaryota</taxon>
        <taxon>Metazoa</taxon>
        <taxon>Chordata</taxon>
        <taxon>Craniata</taxon>
        <taxon>Vertebrata</taxon>
        <taxon>Euteleostomi</taxon>
        <taxon>Archelosauria</taxon>
        <taxon>Archosauria</taxon>
        <taxon>Dinosauria</taxon>
        <taxon>Saurischia</taxon>
        <taxon>Theropoda</taxon>
        <taxon>Coelurosauria</taxon>
        <taxon>Aves</taxon>
        <taxon>Neognathae</taxon>
        <taxon>Neoaves</taxon>
        <taxon>Telluraves</taxon>
        <taxon>Australaves</taxon>
        <taxon>Passeriformes</taxon>
        <taxon>Sylvioidea</taxon>
        <taxon>Zosteropidae</taxon>
        <taxon>Zosterops</taxon>
    </lineage>
</organism>
<comment type="catalytic activity">
    <reaction evidence="3">
        <text>methanethiol + O2 + H2O = hydrogen sulfide + formaldehyde + H2O2 + H(+)</text>
        <dbReference type="Rhea" id="RHEA:11812"/>
        <dbReference type="ChEBI" id="CHEBI:15377"/>
        <dbReference type="ChEBI" id="CHEBI:15378"/>
        <dbReference type="ChEBI" id="CHEBI:15379"/>
        <dbReference type="ChEBI" id="CHEBI:16007"/>
        <dbReference type="ChEBI" id="CHEBI:16240"/>
        <dbReference type="ChEBI" id="CHEBI:16842"/>
        <dbReference type="ChEBI" id="CHEBI:29919"/>
        <dbReference type="EC" id="1.8.3.4"/>
    </reaction>
</comment>
<keyword evidence="2 3" id="KW-0711">Selenium</keyword>
<comment type="function">
    <text evidence="3">Catalyzes the oxidation of methanethiol, an organosulfur compound known to be produced in substantial amounts by gut bacteria. Selenium-binding protein which may be involved in the sensing of reactive xenobiotics in the cytoplasm. May be involved in intra-Golgi protein transport.</text>
</comment>
<gene>
    <name evidence="4" type="ORF">HGM15179_021516</name>
</gene>